<feature type="coiled-coil region" evidence="1">
    <location>
        <begin position="24"/>
        <end position="58"/>
    </location>
</feature>
<keyword evidence="1" id="KW-0175">Coiled coil</keyword>
<organism evidence="2 3">
    <name type="scientific">Ensete ventricosum</name>
    <name type="common">Abyssinian banana</name>
    <name type="synonym">Musa ensete</name>
    <dbReference type="NCBI Taxonomy" id="4639"/>
    <lineage>
        <taxon>Eukaryota</taxon>
        <taxon>Viridiplantae</taxon>
        <taxon>Streptophyta</taxon>
        <taxon>Embryophyta</taxon>
        <taxon>Tracheophyta</taxon>
        <taxon>Spermatophyta</taxon>
        <taxon>Magnoliopsida</taxon>
        <taxon>Liliopsida</taxon>
        <taxon>Zingiberales</taxon>
        <taxon>Musaceae</taxon>
        <taxon>Ensete</taxon>
    </lineage>
</organism>
<proteinExistence type="predicted"/>
<gene>
    <name evidence="2" type="ORF">B296_00008875</name>
</gene>
<dbReference type="AlphaFoldDB" id="A0A426YW58"/>
<evidence type="ECO:0000256" key="1">
    <source>
        <dbReference type="SAM" id="Coils"/>
    </source>
</evidence>
<evidence type="ECO:0000313" key="2">
    <source>
        <dbReference type="EMBL" id="RRT55967.1"/>
    </source>
</evidence>
<protein>
    <submittedName>
        <fullName evidence="2">Uncharacterized protein</fullName>
    </submittedName>
</protein>
<comment type="caution">
    <text evidence="2">The sequence shown here is derived from an EMBL/GenBank/DDBJ whole genome shotgun (WGS) entry which is preliminary data.</text>
</comment>
<sequence length="69" mass="7473">MNKRNSTLPAENKELKVGLGPEAMATAEKQVTKLSSKVERLKAALGESEQHCKDLELVVASTHVELGDL</sequence>
<accession>A0A426YW58</accession>
<reference evidence="2 3" key="1">
    <citation type="journal article" date="2014" name="Agronomy (Basel)">
        <title>A Draft Genome Sequence for Ensete ventricosum, the Drought-Tolerant Tree Against Hunger.</title>
        <authorList>
            <person name="Harrison J."/>
            <person name="Moore K.A."/>
            <person name="Paszkiewicz K."/>
            <person name="Jones T."/>
            <person name="Grant M."/>
            <person name="Ambacheew D."/>
            <person name="Muzemil S."/>
            <person name="Studholme D.J."/>
        </authorList>
    </citation>
    <scope>NUCLEOTIDE SEQUENCE [LARGE SCALE GENOMIC DNA]</scope>
</reference>
<evidence type="ECO:0000313" key="3">
    <source>
        <dbReference type="Proteomes" id="UP000287651"/>
    </source>
</evidence>
<name>A0A426YW58_ENSVE</name>
<dbReference type="EMBL" id="AMZH03009839">
    <property type="protein sequence ID" value="RRT55967.1"/>
    <property type="molecule type" value="Genomic_DNA"/>
</dbReference>
<dbReference type="Proteomes" id="UP000287651">
    <property type="component" value="Unassembled WGS sequence"/>
</dbReference>